<keyword evidence="2" id="KW-1185">Reference proteome</keyword>
<proteinExistence type="predicted"/>
<evidence type="ECO:0000313" key="1">
    <source>
        <dbReference type="EMBL" id="KRM80026.1"/>
    </source>
</evidence>
<dbReference type="OrthoDB" id="2314505at2"/>
<dbReference type="STRING" id="1423738.FC84_GL000729"/>
<dbReference type="AlphaFoldDB" id="A0A0R2BL84"/>
<organism evidence="1 2">
    <name type="scientific">Lapidilactobacillus dextrinicus DSM 20335</name>
    <dbReference type="NCBI Taxonomy" id="1423738"/>
    <lineage>
        <taxon>Bacteria</taxon>
        <taxon>Bacillati</taxon>
        <taxon>Bacillota</taxon>
        <taxon>Bacilli</taxon>
        <taxon>Lactobacillales</taxon>
        <taxon>Lactobacillaceae</taxon>
        <taxon>Lapidilactobacillus</taxon>
    </lineage>
</organism>
<sequence length="164" mass="18412">MERDAIKQYADWLEENSNDIIARRVQFDAQQVFNIVTELKIFDQPVATYLKMSQDDYYGTTSDHKLTLQGEDEPMSQLEDRVLTNHVDGSLTEGQINFSYNHEDNFSGGYSARKDLNLIMYGLEVIGAVANVGGFELVQQNLSKDAAVSLLLAANALAEWELAN</sequence>
<evidence type="ECO:0000313" key="2">
    <source>
        <dbReference type="Proteomes" id="UP000051813"/>
    </source>
</evidence>
<gene>
    <name evidence="1" type="ORF">FC84_GL000729</name>
</gene>
<reference evidence="1 2" key="1">
    <citation type="journal article" date="2015" name="Genome Announc.">
        <title>Expanding the biotechnology potential of lactobacilli through comparative genomics of 213 strains and associated genera.</title>
        <authorList>
            <person name="Sun Z."/>
            <person name="Harris H.M."/>
            <person name="McCann A."/>
            <person name="Guo C."/>
            <person name="Argimon S."/>
            <person name="Zhang W."/>
            <person name="Yang X."/>
            <person name="Jeffery I.B."/>
            <person name="Cooney J.C."/>
            <person name="Kagawa T.F."/>
            <person name="Liu W."/>
            <person name="Song Y."/>
            <person name="Salvetti E."/>
            <person name="Wrobel A."/>
            <person name="Rasinkangas P."/>
            <person name="Parkhill J."/>
            <person name="Rea M.C."/>
            <person name="O'Sullivan O."/>
            <person name="Ritari J."/>
            <person name="Douillard F.P."/>
            <person name="Paul Ross R."/>
            <person name="Yang R."/>
            <person name="Briner A.E."/>
            <person name="Felis G.E."/>
            <person name="de Vos W.M."/>
            <person name="Barrangou R."/>
            <person name="Klaenhammer T.R."/>
            <person name="Caufield P.W."/>
            <person name="Cui Y."/>
            <person name="Zhang H."/>
            <person name="O'Toole P.W."/>
        </authorList>
    </citation>
    <scope>NUCLEOTIDE SEQUENCE [LARGE SCALE GENOMIC DNA]</scope>
    <source>
        <strain evidence="1 2">DSM 20335</strain>
    </source>
</reference>
<accession>A0A0R2BL84</accession>
<dbReference type="EMBL" id="AYYK01000001">
    <property type="protein sequence ID" value="KRM80026.1"/>
    <property type="molecule type" value="Genomic_DNA"/>
</dbReference>
<dbReference type="RefSeq" id="WP_057754207.1">
    <property type="nucleotide sequence ID" value="NZ_AYYK01000001.1"/>
</dbReference>
<dbReference type="PATRIC" id="fig|1423738.3.peg.738"/>
<comment type="caution">
    <text evidence="1">The sequence shown here is derived from an EMBL/GenBank/DDBJ whole genome shotgun (WGS) entry which is preliminary data.</text>
</comment>
<protein>
    <submittedName>
        <fullName evidence="1">Uncharacterized protein</fullName>
    </submittedName>
</protein>
<name>A0A0R2BL84_9LACO</name>
<dbReference type="Proteomes" id="UP000051813">
    <property type="component" value="Unassembled WGS sequence"/>
</dbReference>